<evidence type="ECO:0000313" key="2">
    <source>
        <dbReference type="EMBL" id="OEU18475.1"/>
    </source>
</evidence>
<gene>
    <name evidence="2" type="ORF">FRACYDRAFT_236751</name>
</gene>
<accession>A0A1E7FK93</accession>
<proteinExistence type="predicted"/>
<dbReference type="EMBL" id="KV784356">
    <property type="protein sequence ID" value="OEU18475.1"/>
    <property type="molecule type" value="Genomic_DNA"/>
</dbReference>
<feature type="region of interest" description="Disordered" evidence="1">
    <location>
        <begin position="144"/>
        <end position="206"/>
    </location>
</feature>
<dbReference type="InParanoid" id="A0A1E7FK93"/>
<evidence type="ECO:0000313" key="3">
    <source>
        <dbReference type="Proteomes" id="UP000095751"/>
    </source>
</evidence>
<feature type="region of interest" description="Disordered" evidence="1">
    <location>
        <begin position="227"/>
        <end position="253"/>
    </location>
</feature>
<feature type="compositionally biased region" description="Basic and acidic residues" evidence="1">
    <location>
        <begin position="190"/>
        <end position="202"/>
    </location>
</feature>
<sequence length="742" mass="84178">MWHVGAIGSVQWMRSPKQPRGCTKHDPPWIGDAKEGKGMTDVEAILVQGSWPAIDDPIWSMASLTVAVRVHVKQRRRSKKAKVTLPDGWVEKCTYSIHHHEVGGVTDGEFQVEIRSNNCMHAITPIAQPSVSGKLGEALDNMQSGRDVVKPENNQINSSRGLLEWGNRIEEDAEQDESEEYVMENGEWSDPSKEHDQDKATRSDGASIPYHLWNDRIASKLGEFWKSADYKNPPPTQKKDGSPGRRPATTQPKLNVDVPLDRLKLNRMLRMLRKAASKYWKHLVKKSFHDWFERVGKQHKDHEAIKVAGEASVAKAAETSWWEWKRGSTIFFWRWPPDYQDVVREGLLPMFDTDPPSNSDRQPPYDDDKIREQVKKKVDSVMMKGYVDLVDIKQIEAYMYMFHVPKGDDIRMVYDGSKSGLNNALWAPWFSLPTIDAMSRWVIAGSWLADNDYGDMFLNFPLHASLQKYCGIDLTQLYPNMKGGEASVMVARWLRNAMGLRSSPYASVQGALRAKHIALGDPADENNPFQWDRVIENLPGTQEYDPSLPWIMKMRRDGKSASDIAQYVNDMRIIAATKELAWQCSSRTAKTLCHLGLQDAARKRRPQSQRPGAWAGATIASDGDVVTKGVTQERWNKLQKKIRWIAHQVGLRDEFTEEDVGAGSQGAEETPEGKILQVNIFVRVKHLVIHLTKSCAKHAKATMLTLGLESVNQQDYKIQFQIRTVSAESIVRFLFSRPPTLD</sequence>
<evidence type="ECO:0000256" key="1">
    <source>
        <dbReference type="SAM" id="MobiDB-lite"/>
    </source>
</evidence>
<evidence type="ECO:0008006" key="4">
    <source>
        <dbReference type="Google" id="ProtNLM"/>
    </source>
</evidence>
<dbReference type="SUPFAM" id="SSF56672">
    <property type="entry name" value="DNA/RNA polymerases"/>
    <property type="match status" value="1"/>
</dbReference>
<dbReference type="KEGG" id="fcy:FRACYDRAFT_236751"/>
<feature type="region of interest" description="Disordered" evidence="1">
    <location>
        <begin position="13"/>
        <end position="34"/>
    </location>
</feature>
<feature type="compositionally biased region" description="Acidic residues" evidence="1">
    <location>
        <begin position="171"/>
        <end position="182"/>
    </location>
</feature>
<organism evidence="2 3">
    <name type="scientific">Fragilariopsis cylindrus CCMP1102</name>
    <dbReference type="NCBI Taxonomy" id="635003"/>
    <lineage>
        <taxon>Eukaryota</taxon>
        <taxon>Sar</taxon>
        <taxon>Stramenopiles</taxon>
        <taxon>Ochrophyta</taxon>
        <taxon>Bacillariophyta</taxon>
        <taxon>Bacillariophyceae</taxon>
        <taxon>Bacillariophycidae</taxon>
        <taxon>Bacillariales</taxon>
        <taxon>Bacillariaceae</taxon>
        <taxon>Fragilariopsis</taxon>
    </lineage>
</organism>
<name>A0A1E7FK93_9STRA</name>
<dbReference type="Proteomes" id="UP000095751">
    <property type="component" value="Unassembled WGS sequence"/>
</dbReference>
<dbReference type="InterPro" id="IPR043502">
    <property type="entry name" value="DNA/RNA_pol_sf"/>
</dbReference>
<protein>
    <recommendedName>
        <fullName evidence="4">Reverse transcriptase domain-containing protein</fullName>
    </recommendedName>
</protein>
<feature type="compositionally biased region" description="Basic and acidic residues" evidence="1">
    <location>
        <begin position="23"/>
        <end position="34"/>
    </location>
</feature>
<dbReference type="AlphaFoldDB" id="A0A1E7FK93"/>
<dbReference type="OrthoDB" id="48282at2759"/>
<keyword evidence="3" id="KW-1185">Reference proteome</keyword>
<reference evidence="2 3" key="1">
    <citation type="submission" date="2016-09" db="EMBL/GenBank/DDBJ databases">
        <title>Extensive genetic diversity and differential bi-allelic expression allows diatom success in the polar Southern Ocean.</title>
        <authorList>
            <consortium name="DOE Joint Genome Institute"/>
            <person name="Mock T."/>
            <person name="Otillar R.P."/>
            <person name="Strauss J."/>
            <person name="Dupont C."/>
            <person name="Frickenhaus S."/>
            <person name="Maumus F."/>
            <person name="Mcmullan M."/>
            <person name="Sanges R."/>
            <person name="Schmutz J."/>
            <person name="Toseland A."/>
            <person name="Valas R."/>
            <person name="Veluchamy A."/>
            <person name="Ward B.J."/>
            <person name="Allen A."/>
            <person name="Barry K."/>
            <person name="Falciatore A."/>
            <person name="Ferrante M."/>
            <person name="Fortunato A.E."/>
            <person name="Gloeckner G."/>
            <person name="Gruber A."/>
            <person name="Hipkin R."/>
            <person name="Janech M."/>
            <person name="Kroth P."/>
            <person name="Leese F."/>
            <person name="Lindquist E."/>
            <person name="Lyon B.R."/>
            <person name="Martin J."/>
            <person name="Mayer C."/>
            <person name="Parker M."/>
            <person name="Quesneville H."/>
            <person name="Raymond J."/>
            <person name="Uhlig C."/>
            <person name="Valentin K.U."/>
            <person name="Worden A.Z."/>
            <person name="Armbrust E.V."/>
            <person name="Bowler C."/>
            <person name="Green B."/>
            <person name="Moulton V."/>
            <person name="Van Oosterhout C."/>
            <person name="Grigoriev I."/>
        </authorList>
    </citation>
    <scope>NUCLEOTIDE SEQUENCE [LARGE SCALE GENOMIC DNA]</scope>
    <source>
        <strain evidence="2 3">CCMP1102</strain>
    </source>
</reference>